<evidence type="ECO:0000313" key="1">
    <source>
        <dbReference type="EMBL" id="AMB98538.1"/>
    </source>
</evidence>
<dbReference type="PANTHER" id="PTHR34989:SF1">
    <property type="entry name" value="PROTEIN HDED"/>
    <property type="match status" value="1"/>
</dbReference>
<sequence length="175" mass="19224">MSNDNQSSFSWADLLIGALYIIVALIAFRNPVSSILAIAFVFGFAMILGGIFALVTRNRINERFGTNMIGTLILAIIRIILGVIVVFNIEIGVLTMPVVLALWFIFEAIMGIYLANTIKAVNGGFYWLSIIIYVISLIVGFYLLFNPATALALLPFLVGVYFMFNGIRAIVSAFV</sequence>
<dbReference type="GO" id="GO:0005886">
    <property type="term" value="C:plasma membrane"/>
    <property type="evidence" value="ECO:0007669"/>
    <property type="project" value="TreeGrafter"/>
</dbReference>
<dbReference type="STRING" id="128944.AWM75_00375"/>
<name>A0A0X8FJK8_9LACT</name>
<dbReference type="EMBL" id="CP014163">
    <property type="protein sequence ID" value="AMB98538.1"/>
    <property type="molecule type" value="Genomic_DNA"/>
</dbReference>
<dbReference type="InterPro" id="IPR052712">
    <property type="entry name" value="Acid_resist_chaperone_HdeD"/>
</dbReference>
<dbReference type="Proteomes" id="UP000062260">
    <property type="component" value="Chromosome"/>
</dbReference>
<protein>
    <submittedName>
        <fullName evidence="1">Uncharacterized protein</fullName>
    </submittedName>
</protein>
<dbReference type="PANTHER" id="PTHR34989">
    <property type="entry name" value="PROTEIN HDED"/>
    <property type="match status" value="1"/>
</dbReference>
<evidence type="ECO:0000313" key="2">
    <source>
        <dbReference type="Proteomes" id="UP000062260"/>
    </source>
</evidence>
<gene>
    <name evidence="1" type="ORF">AWM75_00375</name>
</gene>
<dbReference type="AlphaFoldDB" id="A0A0X8FJK8"/>
<dbReference type="RefSeq" id="WP_067977197.1">
    <property type="nucleotide sequence ID" value="NZ_CP014163.1"/>
</dbReference>
<organism evidence="1 2">
    <name type="scientific">Aerococcus urinaehominis</name>
    <dbReference type="NCBI Taxonomy" id="128944"/>
    <lineage>
        <taxon>Bacteria</taxon>
        <taxon>Bacillati</taxon>
        <taxon>Bacillota</taxon>
        <taxon>Bacilli</taxon>
        <taxon>Lactobacillales</taxon>
        <taxon>Aerococcaceae</taxon>
        <taxon>Aerococcus</taxon>
    </lineage>
</organism>
<proteinExistence type="predicted"/>
<dbReference type="OrthoDB" id="2456403at2"/>
<dbReference type="InterPro" id="IPR005325">
    <property type="entry name" value="DUF308_memb"/>
</dbReference>
<keyword evidence="2" id="KW-1185">Reference proteome</keyword>
<dbReference type="KEGG" id="auh:AWM75_00375"/>
<reference evidence="2" key="2">
    <citation type="submission" date="2016-01" db="EMBL/GenBank/DDBJ databases">
        <title>Six Aerococcus type strain genome sequencing and assembly using PacBio and Illumina Hiseq.</title>
        <authorList>
            <person name="Carkaci D."/>
            <person name="Dargis R."/>
            <person name="Nielsen X.C."/>
            <person name="Skovgaard O."/>
            <person name="Fuursted K."/>
            <person name="Christensen J.J."/>
        </authorList>
    </citation>
    <scope>NUCLEOTIDE SEQUENCE [LARGE SCALE GENOMIC DNA]</scope>
    <source>
        <strain evidence="2">CCUG42038B</strain>
    </source>
</reference>
<accession>A0A0X8FJK8</accession>
<reference evidence="1 2" key="1">
    <citation type="journal article" date="2016" name="Genome Announc.">
        <title>Complete Genome Sequences of Aerococcus christensenii CCUG 28831T, Aerococcus sanguinicola CCUG 43001T, Aerococcus urinae CCUG 36881T, Aerococcus urinaeequi CCUG 28094T, Aerococcus urinaehominis CCUG 42038 BT, and Aerococcus viridans CCUG 4311T.</title>
        <authorList>
            <person name="Carkaci D."/>
            <person name="Dargis R."/>
            <person name="Nielsen X.C."/>
            <person name="Skovgaard O."/>
            <person name="Fuursted K."/>
            <person name="Christensen J.J."/>
        </authorList>
    </citation>
    <scope>NUCLEOTIDE SEQUENCE [LARGE SCALE GENOMIC DNA]</scope>
    <source>
        <strain evidence="1 2">CCUG42038B</strain>
    </source>
</reference>
<dbReference type="Pfam" id="PF03729">
    <property type="entry name" value="DUF308"/>
    <property type="match status" value="2"/>
</dbReference>